<sequence>MKKIKNIIMISVALLLFAPCGFAGSLTLPTTFADHMVLQRDQAVPVWGTASSEAEVTVEFSGQIKTTIAEYDGRWRVDLDALSASATAQTLIVSSGGQTTVITDVLVGEVWLCSGQSNMDWNLRETGGDYPLIRIYNAPHVYSATPQETIAATWDVCTPVTAEDCSAVAYYFAVKLQEELGVPIGLLRSALGGTKIEPWTPPEGFYNMDSLTDIVAEMNNLTDENATEQSPSALYNGMIHAHVPYAMRGAIWYQGESNRGDGMLYRDKTEALLNGWRERWGEAFPYYFVQLASYGAVATNVLPEFWEAQSAIVATIPNTGMAVITDASDLDRIHPADKLTPGTRLALLALDNTYGQDIVSTGPVFQTLESTNGTLEVYFDSAVGLTTRDALAPDWFEIAGSDDVFSSAVAGIVDEHVVLSSPSVPAPVSVRFAWSSIAMPNLVNGAGLVASAFRAGEWAPVDTNNAPGFSSDPISGSTGGVAVAYSGTLAGSATDADSDSLTYHKLSGPAWLNVALDGQLSGTPAASDLGSNSWSVWVSDGSGGTGFATLEIPVGVSTLSQVSTGAQAEAPSAADYADVSQGNGVTISCVAGTPAGAGLSILVDGAAQPSVSHTASSLWFSDAGPNRLVMEFSETVQVGEVNTYSWYANQKYDFYYSNAESLPDATSAAADGTALVSNGWMLITSVDAGVPATQTNQVSVNTLNSFGEPLVEARWLLWDIQHEETFYGEMDVFANRIPVFSGDPITNANGTLESGLDAATGTIKAKGLAYSGTVAGSATDADNDTLIYSKYSGPNWLQIATNGALSGVPTSADTNLNSWVIQVSDGQGGLDYTTLLIQVDSVDSTNSIVPNVLVEWGSAVAETNIVTSQQVVANVQGNTYDPNTLISPAVGTNYYEFAGTSRTPSFYGAGSINSGETDIQDGAEGDYMETRMNAAGWGGNYRGMLVWQDQDFLTDGREIATFSIVAKSRDSADSGSVRWLVEKDGQFYISTDRYIINGSSFTSFAVEDASTLSWVAFTPFSGGIETIGTVTTNITLDYVTSVGYYFDGTTTAFHTGCFVTHFRCVATGVGQPPQNRAPAADPQSVDVEKNTFVDITLTGSDPEGSNLTYSVTDTLSHGVLNGTAPNLTYTPNTDYEGGDSFTFTVNDGETNSAPATVSIGVLAQPEGTLYEEDFNLNPGYTASEDHAVGAAGSVAPYHVFGEWGGAATFPVTQAGGVLSIGSDTGGSSARNRGITVTIDTSAAVAGTYTVSFDVSNWVAGTGSAGMAVHEGSGLDTLYALWDVGANSAADAWPRNLGTAPSTVIGDTGSRGTGITANGTYSFNVELTEAGVAGDYMTLAFAQIRTLGTALAPTFDIDNVRVAESSGENLPPVADDDSVDVVQNTFVDITLVAIDPEGSNLAYSVGTPSNGVLTGTAPDLTYTPDTDYTGPDSFTFTVNDGETNSEPATVSISVNPQSPPVADAQGVVVEKNTFVDIILTGSDPEGSNLAYSVASDPTNGVLTGTAPDLTYTPDSDYLGLDSFTFTVNDGDANSEPATVSIEVSAPPEAGDMVQWGSAAGETDIIVATTINNANNMQTTWDGDLLTGGYAGYYPNAGTTRSPNIYGASSIANEEVEIVDDASGDYIRTASNVSGYGYNLKGMHVWQDFLTMARAVTDFSVTVGGIAGNTGTIQWLVEQDSQWYVSTQTFAYTGAVFTNHSASVSSLTWNLFAPFSGGTATIGAAATPTLDNVTAVGYYFDVTASGNFAAANVKYFQCRGEATSPYNAWAESYNLTGDDALKGSDVEPDGLDNLMEYALGGNPTNDDAAAVSPSTYMADDGGTNWFYHVYNQNQDPDLTFEVGATSNLVTTAADTNDIELVGQTAESGGFKTVTNRTKAATVAKFIKLEVSK</sequence>
<evidence type="ECO:0000313" key="4">
    <source>
        <dbReference type="EMBL" id="VGO18370.1"/>
    </source>
</evidence>
<proteinExistence type="predicted"/>
<dbReference type="Pfam" id="PF17963">
    <property type="entry name" value="Big_9"/>
    <property type="match status" value="4"/>
</dbReference>
<keyword evidence="2" id="KW-0732">Signal</keyword>
<gene>
    <name evidence="4" type="ORF">SCARR_00422</name>
</gene>
<dbReference type="GO" id="GO:0001681">
    <property type="term" value="F:sialate O-acetylesterase activity"/>
    <property type="evidence" value="ECO:0007669"/>
    <property type="project" value="InterPro"/>
</dbReference>
<feature type="chain" id="PRO_5025396276" description="Sialate O-acetylesterase domain-containing protein" evidence="2">
    <location>
        <begin position="24"/>
        <end position="1890"/>
    </location>
</feature>
<dbReference type="InterPro" id="IPR005181">
    <property type="entry name" value="SASA"/>
</dbReference>
<feature type="domain" description="Sialate O-acetylesterase" evidence="3">
    <location>
        <begin position="109"/>
        <end position="327"/>
    </location>
</feature>
<evidence type="ECO:0000313" key="5">
    <source>
        <dbReference type="Proteomes" id="UP000346198"/>
    </source>
</evidence>
<dbReference type="Gene3D" id="3.40.50.1110">
    <property type="entry name" value="SGNH hydrolase"/>
    <property type="match status" value="1"/>
</dbReference>
<dbReference type="RefSeq" id="WP_136059864.1">
    <property type="nucleotide sequence ID" value="NZ_CAAHFH010000001.1"/>
</dbReference>
<dbReference type="InterPro" id="IPR015919">
    <property type="entry name" value="Cadherin-like_sf"/>
</dbReference>
<accession>A0A6C2UDY2</accession>
<dbReference type="InterPro" id="IPR039329">
    <property type="entry name" value="SIAE"/>
</dbReference>
<dbReference type="PANTHER" id="PTHR22901:SF0">
    <property type="entry name" value="SIALATE O-ACETYLESTERASE"/>
    <property type="match status" value="1"/>
</dbReference>
<evidence type="ECO:0000256" key="2">
    <source>
        <dbReference type="SAM" id="SignalP"/>
    </source>
</evidence>
<dbReference type="InterPro" id="IPR036514">
    <property type="entry name" value="SGNH_hydro_sf"/>
</dbReference>
<dbReference type="Gene3D" id="2.60.40.10">
    <property type="entry name" value="Immunoglobulins"/>
    <property type="match status" value="2"/>
</dbReference>
<dbReference type="Pfam" id="PF05345">
    <property type="entry name" value="He_PIG"/>
    <property type="match status" value="1"/>
</dbReference>
<keyword evidence="5" id="KW-1185">Reference proteome</keyword>
<dbReference type="EMBL" id="CAAHFH010000001">
    <property type="protein sequence ID" value="VGO18370.1"/>
    <property type="molecule type" value="Genomic_DNA"/>
</dbReference>
<name>A0A6C2UDY2_9BACT</name>
<organism evidence="4 5">
    <name type="scientific">Pontiella sulfatireligans</name>
    <dbReference type="NCBI Taxonomy" id="2750658"/>
    <lineage>
        <taxon>Bacteria</taxon>
        <taxon>Pseudomonadati</taxon>
        <taxon>Kiritimatiellota</taxon>
        <taxon>Kiritimatiellia</taxon>
        <taxon>Kiritimatiellales</taxon>
        <taxon>Pontiellaceae</taxon>
        <taxon>Pontiella</taxon>
    </lineage>
</organism>
<dbReference type="Gene3D" id="2.60.40.2810">
    <property type="match status" value="1"/>
</dbReference>
<dbReference type="SUPFAM" id="SSF52266">
    <property type="entry name" value="SGNH hydrolase"/>
    <property type="match status" value="1"/>
</dbReference>
<dbReference type="Pfam" id="PF03629">
    <property type="entry name" value="SASA"/>
    <property type="match status" value="1"/>
</dbReference>
<dbReference type="InterPro" id="IPR013783">
    <property type="entry name" value="Ig-like_fold"/>
</dbReference>
<dbReference type="PANTHER" id="PTHR22901">
    <property type="entry name" value="SIALATE O-ACETYLESTERASE"/>
    <property type="match status" value="1"/>
</dbReference>
<protein>
    <recommendedName>
        <fullName evidence="3">Sialate O-acetylesterase domain-containing protein</fullName>
    </recommendedName>
</protein>
<feature type="signal peptide" evidence="2">
    <location>
        <begin position="1"/>
        <end position="23"/>
    </location>
</feature>
<dbReference type="Gene3D" id="2.60.40.3440">
    <property type="match status" value="2"/>
</dbReference>
<dbReference type="NCBIfam" id="NF012211">
    <property type="entry name" value="tand_rpt_95"/>
    <property type="match status" value="3"/>
</dbReference>
<dbReference type="GO" id="GO:0005975">
    <property type="term" value="P:carbohydrate metabolic process"/>
    <property type="evidence" value="ECO:0007669"/>
    <property type="project" value="TreeGrafter"/>
</dbReference>
<evidence type="ECO:0000259" key="3">
    <source>
        <dbReference type="Pfam" id="PF03629"/>
    </source>
</evidence>
<dbReference type="GO" id="GO:0016020">
    <property type="term" value="C:membrane"/>
    <property type="evidence" value="ECO:0007669"/>
    <property type="project" value="InterPro"/>
</dbReference>
<keyword evidence="1" id="KW-0378">Hydrolase</keyword>
<dbReference type="Proteomes" id="UP000346198">
    <property type="component" value="Unassembled WGS sequence"/>
</dbReference>
<reference evidence="4 5" key="1">
    <citation type="submission" date="2019-04" db="EMBL/GenBank/DDBJ databases">
        <authorList>
            <person name="Van Vliet M D."/>
        </authorList>
    </citation>
    <scope>NUCLEOTIDE SEQUENCE [LARGE SCALE GENOMIC DNA]</scope>
    <source>
        <strain evidence="4 5">F21</strain>
    </source>
</reference>
<dbReference type="SUPFAM" id="SSF49313">
    <property type="entry name" value="Cadherin-like"/>
    <property type="match status" value="2"/>
</dbReference>
<dbReference type="GO" id="GO:0005509">
    <property type="term" value="F:calcium ion binding"/>
    <property type="evidence" value="ECO:0007669"/>
    <property type="project" value="InterPro"/>
</dbReference>
<evidence type="ECO:0000256" key="1">
    <source>
        <dbReference type="ARBA" id="ARBA00022801"/>
    </source>
</evidence>